<dbReference type="InterPro" id="IPR001849">
    <property type="entry name" value="PH_domain"/>
</dbReference>
<feature type="compositionally biased region" description="Low complexity" evidence="1">
    <location>
        <begin position="594"/>
        <end position="604"/>
    </location>
</feature>
<dbReference type="SUPFAM" id="SSF50729">
    <property type="entry name" value="PH domain-like"/>
    <property type="match status" value="1"/>
</dbReference>
<protein>
    <submittedName>
        <fullName evidence="3">Skap2-b protein</fullName>
    </submittedName>
</protein>
<evidence type="ECO:0000313" key="5">
    <source>
        <dbReference type="RefSeq" id="XP_011299436.1"/>
    </source>
</evidence>
<dbReference type="AlphaFoldDB" id="A0A0C9R3I2"/>
<dbReference type="EMBL" id="GBYB01010859">
    <property type="protein sequence ID" value="JAG80626.1"/>
    <property type="molecule type" value="Transcribed_RNA"/>
</dbReference>
<evidence type="ECO:0000313" key="3">
    <source>
        <dbReference type="EMBL" id="JAG80626.1"/>
    </source>
</evidence>
<accession>A0A0C9R3I2</accession>
<evidence type="ECO:0000256" key="1">
    <source>
        <dbReference type="SAM" id="MobiDB-lite"/>
    </source>
</evidence>
<dbReference type="InterPro" id="IPR011993">
    <property type="entry name" value="PH-like_dom_sf"/>
</dbReference>
<name>A0A0C9R3I2_9HYME</name>
<evidence type="ECO:0000313" key="4">
    <source>
        <dbReference type="Proteomes" id="UP000694866"/>
    </source>
</evidence>
<organism evidence="3">
    <name type="scientific">Fopius arisanus</name>
    <dbReference type="NCBI Taxonomy" id="64838"/>
    <lineage>
        <taxon>Eukaryota</taxon>
        <taxon>Metazoa</taxon>
        <taxon>Ecdysozoa</taxon>
        <taxon>Arthropoda</taxon>
        <taxon>Hexapoda</taxon>
        <taxon>Insecta</taxon>
        <taxon>Pterygota</taxon>
        <taxon>Neoptera</taxon>
        <taxon>Endopterygota</taxon>
        <taxon>Hymenoptera</taxon>
        <taxon>Apocrita</taxon>
        <taxon>Ichneumonoidea</taxon>
        <taxon>Braconidae</taxon>
        <taxon>Opiinae</taxon>
        <taxon>Fopius</taxon>
    </lineage>
</organism>
<feature type="compositionally biased region" description="Basic and acidic residues" evidence="1">
    <location>
        <begin position="620"/>
        <end position="638"/>
    </location>
</feature>
<feature type="region of interest" description="Disordered" evidence="1">
    <location>
        <begin position="589"/>
        <end position="681"/>
    </location>
</feature>
<feature type="region of interest" description="Disordered" evidence="1">
    <location>
        <begin position="294"/>
        <end position="351"/>
    </location>
</feature>
<feature type="region of interest" description="Disordered" evidence="1">
    <location>
        <begin position="404"/>
        <end position="478"/>
    </location>
</feature>
<evidence type="ECO:0000259" key="2">
    <source>
        <dbReference type="SMART" id="SM00233"/>
    </source>
</evidence>
<dbReference type="Gene3D" id="2.30.29.30">
    <property type="entry name" value="Pleckstrin-homology domain (PH domain)/Phosphotyrosine-binding domain (PTB)"/>
    <property type="match status" value="1"/>
</dbReference>
<feature type="compositionally biased region" description="Basic and acidic residues" evidence="1">
    <location>
        <begin position="438"/>
        <end position="475"/>
    </location>
</feature>
<feature type="compositionally biased region" description="Basic and acidic residues" evidence="1">
    <location>
        <begin position="302"/>
        <end position="324"/>
    </location>
</feature>
<reference evidence="3" key="1">
    <citation type="submission" date="2015-01" db="EMBL/GenBank/DDBJ databases">
        <title>Transcriptome Assembly of Fopius arisanus.</title>
        <authorList>
            <person name="Geib S."/>
        </authorList>
    </citation>
    <scope>NUCLEOTIDE SEQUENCE</scope>
</reference>
<feature type="region of interest" description="Disordered" evidence="1">
    <location>
        <begin position="106"/>
        <end position="126"/>
    </location>
</feature>
<feature type="compositionally biased region" description="Polar residues" evidence="1">
    <location>
        <begin position="606"/>
        <end position="619"/>
    </location>
</feature>
<dbReference type="GeneID" id="105264326"/>
<reference evidence="5" key="2">
    <citation type="submission" date="2025-04" db="UniProtKB">
        <authorList>
            <consortium name="RefSeq"/>
        </authorList>
    </citation>
    <scope>IDENTIFICATION</scope>
    <source>
        <strain evidence="5">USDA-PBARC FA_bdor</strain>
        <tissue evidence="5">Whole organism</tissue>
    </source>
</reference>
<dbReference type="KEGG" id="fas:105264326"/>
<gene>
    <name evidence="3" type="primary">skap2-b</name>
    <name evidence="5" type="synonym">LOC105264326</name>
    <name evidence="3" type="ORF">g.30614</name>
</gene>
<keyword evidence="4" id="KW-1185">Reference proteome</keyword>
<feature type="domain" description="PH" evidence="2">
    <location>
        <begin position="147"/>
        <end position="256"/>
    </location>
</feature>
<dbReference type="RefSeq" id="XP_011299436.1">
    <property type="nucleotide sequence ID" value="XM_011301134.1"/>
</dbReference>
<dbReference type="OrthoDB" id="243840at2759"/>
<feature type="region of interest" description="Disordered" evidence="1">
    <location>
        <begin position="492"/>
        <end position="521"/>
    </location>
</feature>
<sequence>MAIDDDLVNVLRELVEFLETLCDAKLPDSLENIRSDLLRRSRTSLGVHIPKSTSPEPYLEMKPGKGKGKGLILPKLKNLDENNLTEYIDADHQPPLVEKPSECQNEYESFASPSPPVAIERKDQDEPDEQLKTIYSAFSAEQTKSKCYKWGPLQQLRDERNIFMKVVLRERPCWVGLVGTYLLIYDNKDSKKPREISSIRGFSARPAPSLLIGDSDRSKSAFEIFCPGSKTLQYIGRAPKDMEQWVAAINRIGTGVQTDKSNTEMQKTLLEQLVPSFDSNSTISEEQYQDIGQLGETSKGGKFVEKPKEQKGVDKDEKPQEKIAKTVSSPPPLPARIPRRLPSLPQTPVSPVLAPEDIAEGKDDIYYTIEDMQDGMTYINLKPAHPHNKIPPPVEKTDLEVYDDIQANSTSEANLNSNKNLKSSDEQLETYDEVGSAESKKENSRESPKKKSFFDRFKRQRESPKKEDHKKKEELSVIESPRIVDLELPTYDDVRGISPGLDTNEEQENYTCPPAPRPVFSSPIEEEIYDDIGHMRENERVESSSNNDNCELEHYQVPKAQDPIDPRQLNVTCEEDIYDDVAIRDQFRARQRDSACSSSSSERAVNTVTKAWSKFSSGKRNNEKNGLRKNESEEKLEGGESGEDGNDPKVNKFHKLKSKMEHALNITGKPPIPHINRDDGH</sequence>
<dbReference type="SMART" id="SM00233">
    <property type="entry name" value="PH"/>
    <property type="match status" value="1"/>
</dbReference>
<proteinExistence type="predicted"/>
<accession>A0A9R1SYH2</accession>
<dbReference type="Proteomes" id="UP000694866">
    <property type="component" value="Unplaced"/>
</dbReference>